<sequence length="213" mass="24668">MVPGEPESVSAPLPDDDFVGSLKHDLARTQAASGAKTGEDLTHRTELNKRLLQDLWEVHNQFEEAGIHLAIDPSQTLFATFVEYPTRWTFRESFDFGAVKTIELGDRATGWVGFTFRAWYYRSPEGRSRLRAIFEWCDGESYHRYSGWMRMMSQAVLYDAPEEDVQLRDLHQVLRDVVVQWYGAHLEKTPEKFVAHLKEKYPKGASYAKESYR</sequence>
<reference evidence="1" key="2">
    <citation type="journal article" date="2014" name="ISME J.">
        <title>Microbial stratification in low pH oxic and suboxic macroscopic growths along an acid mine drainage.</title>
        <authorList>
            <person name="Mendez-Garcia C."/>
            <person name="Mesa V."/>
            <person name="Sprenger R.R."/>
            <person name="Richter M."/>
            <person name="Diez M.S."/>
            <person name="Solano J."/>
            <person name="Bargiela R."/>
            <person name="Golyshina O.V."/>
            <person name="Manteca A."/>
            <person name="Ramos J.L."/>
            <person name="Gallego J.R."/>
            <person name="Llorente I."/>
            <person name="Martins Dos Santos V.A."/>
            <person name="Jensen O.N."/>
            <person name="Pelaez A.I."/>
            <person name="Sanchez J."/>
            <person name="Ferrer M."/>
        </authorList>
    </citation>
    <scope>NUCLEOTIDE SEQUENCE</scope>
</reference>
<dbReference type="EMBL" id="AUZY01006720">
    <property type="protein sequence ID" value="EQD53477.1"/>
    <property type="molecule type" value="Genomic_DNA"/>
</dbReference>
<comment type="caution">
    <text evidence="1">The sequence shown here is derived from an EMBL/GenBank/DDBJ whole genome shotgun (WGS) entry which is preliminary data.</text>
</comment>
<accession>T1A8Y0</accession>
<protein>
    <submittedName>
        <fullName evidence="1">Uncharacterized protein</fullName>
    </submittedName>
</protein>
<name>T1A8Y0_9ZZZZ</name>
<gene>
    <name evidence="1" type="ORF">B1B_10224</name>
</gene>
<proteinExistence type="predicted"/>
<reference evidence="1" key="1">
    <citation type="submission" date="2013-08" db="EMBL/GenBank/DDBJ databases">
        <authorList>
            <person name="Mendez C."/>
            <person name="Richter M."/>
            <person name="Ferrer M."/>
            <person name="Sanchez J."/>
        </authorList>
    </citation>
    <scope>NUCLEOTIDE SEQUENCE</scope>
</reference>
<evidence type="ECO:0000313" key="1">
    <source>
        <dbReference type="EMBL" id="EQD53477.1"/>
    </source>
</evidence>
<organism evidence="1">
    <name type="scientific">mine drainage metagenome</name>
    <dbReference type="NCBI Taxonomy" id="410659"/>
    <lineage>
        <taxon>unclassified sequences</taxon>
        <taxon>metagenomes</taxon>
        <taxon>ecological metagenomes</taxon>
    </lineage>
</organism>
<dbReference type="AlphaFoldDB" id="T1A8Y0"/>